<keyword evidence="5" id="KW-0964">Secreted</keyword>
<feature type="disulfide bond" evidence="16">
    <location>
        <begin position="160"/>
        <end position="203"/>
    </location>
</feature>
<dbReference type="PANTHER" id="PTHR10559:SF14">
    <property type="entry name" value="TRANSCOBALAMIN-2"/>
    <property type="match status" value="1"/>
</dbReference>
<evidence type="ECO:0000313" key="19">
    <source>
        <dbReference type="Proteomes" id="UP000314987"/>
    </source>
</evidence>
<evidence type="ECO:0000256" key="7">
    <source>
        <dbReference type="ARBA" id="ARBA00022729"/>
    </source>
</evidence>
<comment type="function">
    <text evidence="11">Primary vitamin B12-binding and transport protein. Delivers cobalamin to cells.</text>
</comment>
<dbReference type="AlphaFoldDB" id="A0A4X2KRM5"/>
<evidence type="ECO:0000256" key="4">
    <source>
        <dbReference type="ARBA" id="ARBA00022448"/>
    </source>
</evidence>
<dbReference type="GO" id="GO:0031419">
    <property type="term" value="F:cobalamin binding"/>
    <property type="evidence" value="ECO:0007669"/>
    <property type="project" value="Ensembl"/>
</dbReference>
<feature type="chain" id="PRO_5021203463" description="Transcobalamin-2" evidence="17">
    <location>
        <begin position="29"/>
        <end position="428"/>
    </location>
</feature>
<dbReference type="CTD" id="6948"/>
<evidence type="ECO:0000256" key="5">
    <source>
        <dbReference type="ARBA" id="ARBA00022525"/>
    </source>
</evidence>
<dbReference type="GO" id="GO:0046872">
    <property type="term" value="F:metal ion binding"/>
    <property type="evidence" value="ECO:0007669"/>
    <property type="project" value="UniProtKB-KW"/>
</dbReference>
<evidence type="ECO:0000256" key="10">
    <source>
        <dbReference type="ARBA" id="ARBA00023285"/>
    </source>
</evidence>
<feature type="binding site" evidence="15">
    <location>
        <position position="192"/>
    </location>
    <ligand>
        <name>cyanocob(III)alamin</name>
        <dbReference type="ChEBI" id="CHEBI:17439"/>
    </ligand>
</feature>
<evidence type="ECO:0000256" key="6">
    <source>
        <dbReference type="ARBA" id="ARBA00022723"/>
    </source>
</evidence>
<keyword evidence="6" id="KW-0479">Metal-binding</keyword>
<feature type="binding site" evidence="15">
    <location>
        <position position="287"/>
    </location>
    <ligand>
        <name>cyanocob(III)alamin</name>
        <dbReference type="ChEBI" id="CHEBI:17439"/>
    </ligand>
</feature>
<feature type="binding site" evidence="15">
    <location>
        <position position="406"/>
    </location>
    <ligand>
        <name>cyanocob(III)alamin</name>
        <dbReference type="ChEBI" id="CHEBI:17439"/>
    </ligand>
</feature>
<keyword evidence="19" id="KW-1185">Reference proteome</keyword>
<keyword evidence="4" id="KW-0813">Transport</keyword>
<comment type="subcellular location">
    <subcellularLocation>
        <location evidence="1">Secreted</location>
    </subcellularLocation>
</comment>
<evidence type="ECO:0000256" key="9">
    <source>
        <dbReference type="ARBA" id="ARBA00023157"/>
    </source>
</evidence>
<keyword evidence="9 16" id="KW-1015">Disulfide bond</keyword>
<keyword evidence="3" id="KW-0171">Cobalt transport</keyword>
<dbReference type="InterPro" id="IPR002157">
    <property type="entry name" value="Cbl-bd_prot"/>
</dbReference>
<dbReference type="GO" id="GO:0015889">
    <property type="term" value="P:cobalamin transport"/>
    <property type="evidence" value="ECO:0007669"/>
    <property type="project" value="Ensembl"/>
</dbReference>
<evidence type="ECO:0000256" key="15">
    <source>
        <dbReference type="PIRSR" id="PIRSR602157-1"/>
    </source>
</evidence>
<dbReference type="GO" id="GO:0005615">
    <property type="term" value="C:extracellular space"/>
    <property type="evidence" value="ECO:0007669"/>
    <property type="project" value="Ensembl"/>
</dbReference>
<evidence type="ECO:0000256" key="14">
    <source>
        <dbReference type="ARBA" id="ARBA00041463"/>
    </source>
</evidence>
<dbReference type="InterPro" id="IPR051588">
    <property type="entry name" value="Cobalamin_Transport"/>
</dbReference>
<dbReference type="PANTHER" id="PTHR10559">
    <property type="entry name" value="TRANSCOBALAMIN-1/GASTRIC INTRINSIC FACTOR"/>
    <property type="match status" value="1"/>
</dbReference>
<dbReference type="GeneTree" id="ENSGT00530000063370"/>
<dbReference type="OrthoDB" id="9440006at2759"/>
<evidence type="ECO:0000256" key="2">
    <source>
        <dbReference type="ARBA" id="ARBA00006449"/>
    </source>
</evidence>
<dbReference type="Proteomes" id="UP000314987">
    <property type="component" value="Unassembled WGS sequence"/>
</dbReference>
<dbReference type="PROSITE" id="PS00468">
    <property type="entry name" value="COBALAMIN_BINDING"/>
    <property type="match status" value="1"/>
</dbReference>
<dbReference type="Ensembl" id="ENSVURT00010016397.1">
    <property type="protein sequence ID" value="ENSVURP00010014408.1"/>
    <property type="gene ID" value="ENSVURG00010011075.1"/>
</dbReference>
<reference evidence="19" key="1">
    <citation type="submission" date="2018-12" db="EMBL/GenBank/DDBJ databases">
        <authorList>
            <person name="Yazar S."/>
        </authorList>
    </citation>
    <scope>NUCLEOTIDE SEQUENCE [LARGE SCALE GENOMIC DNA]</scope>
</reference>
<evidence type="ECO:0000256" key="1">
    <source>
        <dbReference type="ARBA" id="ARBA00004613"/>
    </source>
</evidence>
<dbReference type="GeneID" id="114044723"/>
<accession>A0A4X2KRM5</accession>
<feature type="binding site" evidence="15">
    <location>
        <begin position="396"/>
        <end position="398"/>
    </location>
    <ligand>
        <name>cyanocob(III)alamin</name>
        <dbReference type="ChEBI" id="CHEBI:17439"/>
    </ligand>
</feature>
<comment type="similarity">
    <text evidence="2">Belongs to the eukaryotic cobalamin transport proteins family.</text>
</comment>
<name>A0A4X2KRM5_VOMUR</name>
<gene>
    <name evidence="18" type="primary">TCN2</name>
</gene>
<feature type="binding site" evidence="15">
    <location>
        <begin position="147"/>
        <end position="151"/>
    </location>
    <ligand>
        <name>cyanocob(III)alamin</name>
        <dbReference type="ChEBI" id="CHEBI:17439"/>
    </ligand>
</feature>
<keyword evidence="8" id="KW-0406">Ion transport</keyword>
<evidence type="ECO:0000256" key="13">
    <source>
        <dbReference type="ARBA" id="ARBA00040958"/>
    </source>
</evidence>
<proteinExistence type="inferred from homology"/>
<feature type="binding site" evidence="15">
    <location>
        <position position="240"/>
    </location>
    <ligand>
        <name>cyanocob(III)alamin</name>
        <dbReference type="ChEBI" id="CHEBI:17439"/>
    </ligand>
</feature>
<sequence>MESSVKLLVFLSCLGAAAPLCQISPASSNLVGSVTRQLLEWMERRSPSELNPSIYVGLRLSNQPSRDQDDLYLNSLMVHYQLAFINLAADHQHEPSMGQLALYLLAMRSGCKDIGTRKGNVLVTQLKHYLEEEKHRIGHEHKGHPLTSYYQYSLAILALCVHDKKVPGHVVEKLLHAAEHDVFLHRSQYSVDTAAMASLAFSCLQASGLNPGLEPWISRALKHVRDKILQEETPEGYFGNIYSSPLALQALMEAPSPESELACLRAGNALMKGLEEGAFQNPIPLSQLLPILHQRTYLSLMQLDCNDERGLLEADITTIPLTRKPQNIEVRLRVQIDPQFRFLHDQQYLVPEGATLQDVLIKAQEEGWFTYETETTLSGPLVTSVMGISPGERQYWQLLQAPDTPLLQGIADYRPQDGETILLSLASW</sequence>
<keyword evidence="7 17" id="KW-0732">Signal</keyword>
<evidence type="ECO:0000256" key="16">
    <source>
        <dbReference type="PIRSR" id="PIRSR602157-2"/>
    </source>
</evidence>
<evidence type="ECO:0000256" key="3">
    <source>
        <dbReference type="ARBA" id="ARBA00022426"/>
    </source>
</evidence>
<feature type="binding site" evidence="15">
    <location>
        <position position="428"/>
    </location>
    <ligand>
        <name>cyanocob(III)alamin</name>
        <dbReference type="ChEBI" id="CHEBI:17439"/>
    </ligand>
</feature>
<dbReference type="GO" id="GO:0006824">
    <property type="term" value="P:cobalt ion transport"/>
    <property type="evidence" value="ECO:0007669"/>
    <property type="project" value="UniProtKB-KW"/>
</dbReference>
<evidence type="ECO:0000256" key="8">
    <source>
        <dbReference type="ARBA" id="ARBA00023065"/>
    </source>
</evidence>
<evidence type="ECO:0000256" key="17">
    <source>
        <dbReference type="SAM" id="SignalP"/>
    </source>
</evidence>
<comment type="subunit">
    <text evidence="12">Interacts with CD320 (via LDL-receptor class A domains).</text>
</comment>
<keyword evidence="10 15" id="KW-0170">Cobalt</keyword>
<evidence type="ECO:0000256" key="12">
    <source>
        <dbReference type="ARBA" id="ARBA00038518"/>
    </source>
</evidence>
<dbReference type="OMA" id="QCVKDSG"/>
<feature type="signal peptide" evidence="17">
    <location>
        <begin position="1"/>
        <end position="28"/>
    </location>
</feature>
<feature type="disulfide bond" evidence="16">
    <location>
        <begin position="21"/>
        <end position="263"/>
    </location>
</feature>
<dbReference type="Pfam" id="PF01122">
    <property type="entry name" value="Cobalamin_bind"/>
    <property type="match status" value="1"/>
</dbReference>
<organism evidence="18 19">
    <name type="scientific">Vombatus ursinus</name>
    <name type="common">Common wombat</name>
    <dbReference type="NCBI Taxonomy" id="29139"/>
    <lineage>
        <taxon>Eukaryota</taxon>
        <taxon>Metazoa</taxon>
        <taxon>Chordata</taxon>
        <taxon>Craniata</taxon>
        <taxon>Vertebrata</taxon>
        <taxon>Euteleostomi</taxon>
        <taxon>Mammalia</taxon>
        <taxon>Metatheria</taxon>
        <taxon>Diprotodontia</taxon>
        <taxon>Vombatidae</taxon>
        <taxon>Vombatus</taxon>
    </lineage>
</organism>
<dbReference type="Gene3D" id="2.170.130.30">
    <property type="match status" value="1"/>
</dbReference>
<dbReference type="STRING" id="29139.ENSVURP00010014408"/>
<evidence type="ECO:0000313" key="18">
    <source>
        <dbReference type="Ensembl" id="ENSVURP00010014408.1"/>
    </source>
</evidence>
<protein>
    <recommendedName>
        <fullName evidence="13">Transcobalamin-2</fullName>
    </recommendedName>
    <alternativeName>
        <fullName evidence="14">Transcobalamin II</fullName>
    </alternativeName>
</protein>
<reference evidence="18" key="3">
    <citation type="submission" date="2025-09" db="UniProtKB">
        <authorList>
            <consortium name="Ensembl"/>
        </authorList>
    </citation>
    <scope>IDENTIFICATION</scope>
</reference>
<reference evidence="18" key="2">
    <citation type="submission" date="2025-08" db="UniProtKB">
        <authorList>
            <consortium name="Ensembl"/>
        </authorList>
    </citation>
    <scope>IDENTIFICATION</scope>
</reference>
<dbReference type="RefSeq" id="XP_027720159.1">
    <property type="nucleotide sequence ID" value="XM_027864358.1"/>
</dbReference>
<dbReference type="Gene3D" id="1.50.10.20">
    <property type="match status" value="1"/>
</dbReference>
<evidence type="ECO:0000256" key="11">
    <source>
        <dbReference type="ARBA" id="ARBA00037184"/>
    </source>
</evidence>